<evidence type="ECO:0000256" key="5">
    <source>
        <dbReference type="SAM" id="MobiDB-lite"/>
    </source>
</evidence>
<feature type="region of interest" description="Disordered" evidence="5">
    <location>
        <begin position="283"/>
        <end position="368"/>
    </location>
</feature>
<name>A0AA39L819_SARSR</name>
<evidence type="ECO:0000256" key="2">
    <source>
        <dbReference type="ARBA" id="ARBA00022692"/>
    </source>
</evidence>
<feature type="signal peptide" evidence="6">
    <location>
        <begin position="1"/>
        <end position="27"/>
    </location>
</feature>
<keyword evidence="2" id="KW-0812">Transmembrane</keyword>
<feature type="domain" description="LicD/FKTN/FKRP nucleotidyltransferase" evidence="7">
    <location>
        <begin position="216"/>
        <end position="254"/>
    </location>
</feature>
<dbReference type="GO" id="GO:0009100">
    <property type="term" value="P:glycoprotein metabolic process"/>
    <property type="evidence" value="ECO:0007669"/>
    <property type="project" value="UniProtKB-ARBA"/>
</dbReference>
<evidence type="ECO:0000256" key="6">
    <source>
        <dbReference type="SAM" id="SignalP"/>
    </source>
</evidence>
<feature type="chain" id="PRO_5041312385" description="LicD/FKTN/FKRP nucleotidyltransferase domain-containing protein" evidence="6">
    <location>
        <begin position="28"/>
        <end position="368"/>
    </location>
</feature>
<dbReference type="InterPro" id="IPR007074">
    <property type="entry name" value="LicD/FKTN/FKRP_NTP_transf"/>
</dbReference>
<dbReference type="GO" id="GO:0016020">
    <property type="term" value="C:membrane"/>
    <property type="evidence" value="ECO:0007669"/>
    <property type="project" value="UniProtKB-SubCell"/>
</dbReference>
<accession>A0AA39L819</accession>
<dbReference type="Pfam" id="PF04991">
    <property type="entry name" value="LicD"/>
    <property type="match status" value="2"/>
</dbReference>
<feature type="domain" description="LicD/FKTN/FKRP nucleotidyltransferase" evidence="7">
    <location>
        <begin position="98"/>
        <end position="203"/>
    </location>
</feature>
<feature type="compositionally biased region" description="Basic and acidic residues" evidence="5">
    <location>
        <begin position="308"/>
        <end position="356"/>
    </location>
</feature>
<reference evidence="8" key="1">
    <citation type="submission" date="2022-10" db="EMBL/GenBank/DDBJ databases">
        <title>Determination and structural analysis of whole genome sequence of Sarocladium strictum F4-1.</title>
        <authorList>
            <person name="Hu L."/>
            <person name="Jiang Y."/>
        </authorList>
    </citation>
    <scope>NUCLEOTIDE SEQUENCE</scope>
    <source>
        <strain evidence="8">F4-1</strain>
    </source>
</reference>
<evidence type="ECO:0000256" key="1">
    <source>
        <dbReference type="ARBA" id="ARBA00004167"/>
    </source>
</evidence>
<evidence type="ECO:0000259" key="7">
    <source>
        <dbReference type="Pfam" id="PF04991"/>
    </source>
</evidence>
<comment type="caution">
    <text evidence="8">The sequence shown here is derived from an EMBL/GenBank/DDBJ whole genome shotgun (WGS) entry which is preliminary data.</text>
</comment>
<comment type="subcellular location">
    <subcellularLocation>
        <location evidence="1">Membrane</location>
        <topology evidence="1">Single-pass membrane protein</topology>
    </subcellularLocation>
</comment>
<evidence type="ECO:0000313" key="8">
    <source>
        <dbReference type="EMBL" id="KAK0388051.1"/>
    </source>
</evidence>
<dbReference type="EMBL" id="JAPDFR010000003">
    <property type="protein sequence ID" value="KAK0388051.1"/>
    <property type="molecule type" value="Genomic_DNA"/>
</dbReference>
<evidence type="ECO:0000256" key="3">
    <source>
        <dbReference type="ARBA" id="ARBA00022989"/>
    </source>
</evidence>
<keyword evidence="3" id="KW-1133">Transmembrane helix</keyword>
<gene>
    <name evidence="8" type="ORF">NLU13_4295</name>
</gene>
<keyword evidence="6" id="KW-0732">Signal</keyword>
<keyword evidence="9" id="KW-1185">Reference proteome</keyword>
<evidence type="ECO:0000256" key="4">
    <source>
        <dbReference type="ARBA" id="ARBA00023136"/>
    </source>
</evidence>
<protein>
    <recommendedName>
        <fullName evidence="7">LicD/FKTN/FKRP nucleotidyltransferase domain-containing protein</fullName>
    </recommendedName>
</protein>
<feature type="compositionally biased region" description="Basic and acidic residues" evidence="5">
    <location>
        <begin position="283"/>
        <end position="299"/>
    </location>
</feature>
<dbReference type="PANTHER" id="PTHR15407">
    <property type="entry name" value="FUKUTIN-RELATED"/>
    <property type="match status" value="1"/>
</dbReference>
<evidence type="ECO:0000313" key="9">
    <source>
        <dbReference type="Proteomes" id="UP001175261"/>
    </source>
</evidence>
<dbReference type="PANTHER" id="PTHR15407:SF28">
    <property type="entry name" value="RIBITOL-5-PHOSPHATE TRANSFERASE FKTN"/>
    <property type="match status" value="1"/>
</dbReference>
<dbReference type="Proteomes" id="UP001175261">
    <property type="component" value="Unassembled WGS sequence"/>
</dbReference>
<organism evidence="8 9">
    <name type="scientific">Sarocladium strictum</name>
    <name type="common">Black bundle disease fungus</name>
    <name type="synonym">Acremonium strictum</name>
    <dbReference type="NCBI Taxonomy" id="5046"/>
    <lineage>
        <taxon>Eukaryota</taxon>
        <taxon>Fungi</taxon>
        <taxon>Dikarya</taxon>
        <taxon>Ascomycota</taxon>
        <taxon>Pezizomycotina</taxon>
        <taxon>Sordariomycetes</taxon>
        <taxon>Hypocreomycetidae</taxon>
        <taxon>Hypocreales</taxon>
        <taxon>Sarocladiaceae</taxon>
        <taxon>Sarocladium</taxon>
    </lineage>
</organism>
<sequence length="368" mass="42749">MRQVVYSIAATMLRPTLLLSLLVSVTAAWPSPPGPRPAEELSRHEDPKYFHEMSGSQALIHYDARYFAGQEVPYARHRYVLRGLIQSYLNFFAAQGHETWIAHGTLLGWWWNGRIMPWDLDLDVQVTANTMQFMADNWNRTEHAWNYTVPHEHGKHNEIVQTSYLFDINPHQNDTEVDRMNIIDGRWIDMSTGMYIDLTVLRERDPAMRPGIWSCTNNHRYATNDLWPLRLTEFEGVPALIPHEFEKILAYEYGRKGLVTEDFYEHNWNHEIKQWVMNNDDERKERLADAAAQKQREMNGLDPDDEEPHQHDHSHGQEGEDHDHDHDHEKGDDKAILLEDDGHDHRPSVPDVEASKPEGPSAEADKTG</sequence>
<dbReference type="InterPro" id="IPR009644">
    <property type="entry name" value="FKTN/MNN4/W02B3.4-1"/>
</dbReference>
<proteinExistence type="predicted"/>
<keyword evidence="4" id="KW-0472">Membrane</keyword>
<dbReference type="AlphaFoldDB" id="A0AA39L819"/>